<organism evidence="2 3">
    <name type="scientific">Massilia oculi</name>
    <dbReference type="NCBI Taxonomy" id="945844"/>
    <lineage>
        <taxon>Bacteria</taxon>
        <taxon>Pseudomonadati</taxon>
        <taxon>Pseudomonadota</taxon>
        <taxon>Betaproteobacteria</taxon>
        <taxon>Burkholderiales</taxon>
        <taxon>Oxalobacteraceae</taxon>
        <taxon>Telluria group</taxon>
        <taxon>Massilia</taxon>
    </lineage>
</organism>
<dbReference type="OrthoDB" id="6902852at2"/>
<proteinExistence type="predicted"/>
<dbReference type="KEGG" id="mtim:DIR46_24515"/>
<accession>A0A2S2DPN6</accession>
<keyword evidence="1" id="KW-0472">Membrane</keyword>
<keyword evidence="1" id="KW-0812">Transmembrane</keyword>
<name>A0A2S2DPN6_9BURK</name>
<sequence length="63" mass="6824">MSRTPLQIWGAPIVLAILTTIGLISALLGDGIWDALSAVTLGIPCLVGAWYCLRRRPAARQHR</sequence>
<dbReference type="AlphaFoldDB" id="A0A2S2DPN6"/>
<gene>
    <name evidence="2" type="ORF">DIR46_24515</name>
</gene>
<evidence type="ECO:0000313" key="2">
    <source>
        <dbReference type="EMBL" id="AWL07277.1"/>
    </source>
</evidence>
<feature type="transmembrane region" description="Helical" evidence="1">
    <location>
        <begin position="35"/>
        <end position="53"/>
    </location>
</feature>
<keyword evidence="1" id="KW-1133">Transmembrane helix</keyword>
<protein>
    <recommendedName>
        <fullName evidence="4">DUF4175 domain-containing protein</fullName>
    </recommendedName>
</protein>
<dbReference type="Proteomes" id="UP000245820">
    <property type="component" value="Chromosome"/>
</dbReference>
<reference evidence="2 3" key="1">
    <citation type="submission" date="2018-05" db="EMBL/GenBank/DDBJ databases">
        <title>Complete genome sequence of Massilia oculi sp. nov. CCUG 43427T (=DSM 26321T), the type strain of M. oculi, and comparison with genome sequences of other Massilia strains.</title>
        <authorList>
            <person name="Zhu B."/>
        </authorList>
    </citation>
    <scope>NUCLEOTIDE SEQUENCE [LARGE SCALE GENOMIC DNA]</scope>
    <source>
        <strain evidence="2 3">CCUG 43427</strain>
    </source>
</reference>
<keyword evidence="3" id="KW-1185">Reference proteome</keyword>
<dbReference type="RefSeq" id="WP_109347565.1">
    <property type="nucleotide sequence ID" value="NZ_CP029343.1"/>
</dbReference>
<dbReference type="EMBL" id="CP029343">
    <property type="protein sequence ID" value="AWL07277.1"/>
    <property type="molecule type" value="Genomic_DNA"/>
</dbReference>
<evidence type="ECO:0000256" key="1">
    <source>
        <dbReference type="SAM" id="Phobius"/>
    </source>
</evidence>
<evidence type="ECO:0000313" key="3">
    <source>
        <dbReference type="Proteomes" id="UP000245820"/>
    </source>
</evidence>
<evidence type="ECO:0008006" key="4">
    <source>
        <dbReference type="Google" id="ProtNLM"/>
    </source>
</evidence>
<feature type="transmembrane region" description="Helical" evidence="1">
    <location>
        <begin position="7"/>
        <end position="29"/>
    </location>
</feature>